<dbReference type="EMBL" id="JANJYJ010000002">
    <property type="protein sequence ID" value="KAK3228069.1"/>
    <property type="molecule type" value="Genomic_DNA"/>
</dbReference>
<organism evidence="1 2">
    <name type="scientific">Dipteronia sinensis</name>
    <dbReference type="NCBI Taxonomy" id="43782"/>
    <lineage>
        <taxon>Eukaryota</taxon>
        <taxon>Viridiplantae</taxon>
        <taxon>Streptophyta</taxon>
        <taxon>Embryophyta</taxon>
        <taxon>Tracheophyta</taxon>
        <taxon>Spermatophyta</taxon>
        <taxon>Magnoliopsida</taxon>
        <taxon>eudicotyledons</taxon>
        <taxon>Gunneridae</taxon>
        <taxon>Pentapetalae</taxon>
        <taxon>rosids</taxon>
        <taxon>malvids</taxon>
        <taxon>Sapindales</taxon>
        <taxon>Sapindaceae</taxon>
        <taxon>Hippocastanoideae</taxon>
        <taxon>Acereae</taxon>
        <taxon>Dipteronia</taxon>
    </lineage>
</organism>
<keyword evidence="2" id="KW-1185">Reference proteome</keyword>
<dbReference type="Proteomes" id="UP001281410">
    <property type="component" value="Unassembled WGS sequence"/>
</dbReference>
<protein>
    <submittedName>
        <fullName evidence="1">Uncharacterized protein</fullName>
    </submittedName>
</protein>
<sequence>MLIVRIVALPVQSSSNEGFAKVIVKIVVLLIDGDGRDHTSLVQGLAALLKVSDALRLIDYICRVGVSPGEEIVSCAKCHYKYQLVSGEIVSIDWEEISMDIPAGKRGLRFLQIMKQSNIPTAVHSIVV</sequence>
<evidence type="ECO:0000313" key="2">
    <source>
        <dbReference type="Proteomes" id="UP001281410"/>
    </source>
</evidence>
<accession>A0AAE0EHB3</accession>
<dbReference type="PANTHER" id="PTHR37381">
    <property type="entry name" value="PENTATRICOPEPTIDE REPEAT (PPR) SUPERFAMILY PROTEIN"/>
    <property type="match status" value="1"/>
</dbReference>
<reference evidence="1" key="1">
    <citation type="journal article" date="2023" name="Plant J.">
        <title>Genome sequences and population genomics provide insights into the demographic history, inbreeding, and mutation load of two 'living fossil' tree species of Dipteronia.</title>
        <authorList>
            <person name="Feng Y."/>
            <person name="Comes H.P."/>
            <person name="Chen J."/>
            <person name="Zhu S."/>
            <person name="Lu R."/>
            <person name="Zhang X."/>
            <person name="Li P."/>
            <person name="Qiu J."/>
            <person name="Olsen K.M."/>
            <person name="Qiu Y."/>
        </authorList>
    </citation>
    <scope>NUCLEOTIDE SEQUENCE</scope>
    <source>
        <strain evidence="1">NBL</strain>
    </source>
</reference>
<name>A0AAE0EHB3_9ROSI</name>
<dbReference type="PANTHER" id="PTHR37381:SF1">
    <property type="entry name" value="PENTATRICOPEPTIDE REPEAT (PPR) SUPERFAMILY PROTEIN"/>
    <property type="match status" value="1"/>
</dbReference>
<gene>
    <name evidence="1" type="ORF">Dsin_007931</name>
</gene>
<evidence type="ECO:0000313" key="1">
    <source>
        <dbReference type="EMBL" id="KAK3228069.1"/>
    </source>
</evidence>
<dbReference type="AlphaFoldDB" id="A0AAE0EHB3"/>
<proteinExistence type="predicted"/>
<comment type="caution">
    <text evidence="1">The sequence shown here is derived from an EMBL/GenBank/DDBJ whole genome shotgun (WGS) entry which is preliminary data.</text>
</comment>